<feature type="transmembrane region" description="Helical" evidence="8">
    <location>
        <begin position="29"/>
        <end position="53"/>
    </location>
</feature>
<evidence type="ECO:0000256" key="7">
    <source>
        <dbReference type="ARBA" id="ARBA00023251"/>
    </source>
</evidence>
<keyword evidence="7" id="KW-0046">Antibiotic resistance</keyword>
<feature type="transmembrane region" description="Helical" evidence="8">
    <location>
        <begin position="352"/>
        <end position="370"/>
    </location>
</feature>
<feature type="transmembrane region" description="Helical" evidence="8">
    <location>
        <begin position="97"/>
        <end position="114"/>
    </location>
</feature>
<dbReference type="EMBL" id="CP034539">
    <property type="protein sequence ID" value="AZQ37981.1"/>
    <property type="molecule type" value="Genomic_DNA"/>
</dbReference>
<keyword evidence="6 8" id="KW-0472">Membrane</keyword>
<feature type="transmembrane region" description="Helical" evidence="8">
    <location>
        <begin position="159"/>
        <end position="179"/>
    </location>
</feature>
<feature type="transmembrane region" description="Helical" evidence="8">
    <location>
        <begin position="382"/>
        <end position="402"/>
    </location>
</feature>
<dbReference type="AlphaFoldDB" id="A0A3Q9ESD2"/>
<evidence type="ECO:0000256" key="5">
    <source>
        <dbReference type="ARBA" id="ARBA00022989"/>
    </source>
</evidence>
<evidence type="ECO:0000256" key="2">
    <source>
        <dbReference type="ARBA" id="ARBA00022448"/>
    </source>
</evidence>
<dbReference type="SUPFAM" id="SSF103473">
    <property type="entry name" value="MFS general substrate transporter"/>
    <property type="match status" value="1"/>
</dbReference>
<gene>
    <name evidence="10" type="ORF">EJ357_34750</name>
</gene>
<dbReference type="GO" id="GO:0005886">
    <property type="term" value="C:plasma membrane"/>
    <property type="evidence" value="ECO:0007669"/>
    <property type="project" value="UniProtKB-SubCell"/>
</dbReference>
<dbReference type="RefSeq" id="WP_126395641.1">
    <property type="nucleotide sequence ID" value="NZ_CP034539.1"/>
</dbReference>
<dbReference type="Gene3D" id="1.20.1720.10">
    <property type="entry name" value="Multidrug resistance protein D"/>
    <property type="match status" value="1"/>
</dbReference>
<feature type="transmembrane region" description="Helical" evidence="8">
    <location>
        <begin position="185"/>
        <end position="205"/>
    </location>
</feature>
<dbReference type="PANTHER" id="PTHR42718">
    <property type="entry name" value="MAJOR FACILITATOR SUPERFAMILY MULTIDRUG TRANSPORTER MFSC"/>
    <property type="match status" value="1"/>
</dbReference>
<keyword evidence="4 8" id="KW-0812">Transmembrane</keyword>
<dbReference type="InterPro" id="IPR020846">
    <property type="entry name" value="MFS_dom"/>
</dbReference>
<dbReference type="PROSITE" id="PS50850">
    <property type="entry name" value="MFS"/>
    <property type="match status" value="1"/>
</dbReference>
<reference evidence="10 11" key="1">
    <citation type="journal article" date="2019" name="Int. J. Syst. Evol. Microbiol.">
        <title>Streptomyces cyaneochromogenes sp. nov., a blue pigment-producing actinomycete from manganese-contaminated soil.</title>
        <authorList>
            <person name="Tang X."/>
            <person name="Zhao J."/>
            <person name="Li K."/>
            <person name="Chen Z."/>
            <person name="Sun Y."/>
            <person name="Gao J."/>
        </authorList>
    </citation>
    <scope>NUCLEOTIDE SEQUENCE [LARGE SCALE GENOMIC DNA]</scope>
    <source>
        <strain evidence="10 11">MK-45</strain>
    </source>
</reference>
<evidence type="ECO:0000313" key="10">
    <source>
        <dbReference type="EMBL" id="AZQ37981.1"/>
    </source>
</evidence>
<comment type="subcellular location">
    <subcellularLocation>
        <location evidence="1">Cell membrane</location>
        <topology evidence="1">Multi-pass membrane protein</topology>
    </subcellularLocation>
</comment>
<evidence type="ECO:0000256" key="4">
    <source>
        <dbReference type="ARBA" id="ARBA00022692"/>
    </source>
</evidence>
<dbReference type="Gene3D" id="1.20.1250.20">
    <property type="entry name" value="MFS general substrate transporter like domains"/>
    <property type="match status" value="1"/>
</dbReference>
<name>A0A3Q9ESD2_9ACTN</name>
<feature type="transmembrane region" description="Helical" evidence="8">
    <location>
        <begin position="126"/>
        <end position="147"/>
    </location>
</feature>
<proteinExistence type="predicted"/>
<dbReference type="KEGG" id="scya:EJ357_34750"/>
<feature type="transmembrane region" description="Helical" evidence="8">
    <location>
        <begin position="423"/>
        <end position="442"/>
    </location>
</feature>
<feature type="transmembrane region" description="Helical" evidence="8">
    <location>
        <begin position="244"/>
        <end position="265"/>
    </location>
</feature>
<evidence type="ECO:0000256" key="8">
    <source>
        <dbReference type="SAM" id="Phobius"/>
    </source>
</evidence>
<dbReference type="GO" id="GO:0022857">
    <property type="term" value="F:transmembrane transporter activity"/>
    <property type="evidence" value="ECO:0007669"/>
    <property type="project" value="InterPro"/>
</dbReference>
<feature type="transmembrane region" description="Helical" evidence="8">
    <location>
        <begin position="65"/>
        <end position="85"/>
    </location>
</feature>
<evidence type="ECO:0000256" key="6">
    <source>
        <dbReference type="ARBA" id="ARBA00023136"/>
    </source>
</evidence>
<dbReference type="PANTHER" id="PTHR42718:SF46">
    <property type="entry name" value="BLR6921 PROTEIN"/>
    <property type="match status" value="1"/>
</dbReference>
<dbReference type="InterPro" id="IPR011701">
    <property type="entry name" value="MFS"/>
</dbReference>
<organism evidence="10 11">
    <name type="scientific">Streptomyces cyaneochromogenes</name>
    <dbReference type="NCBI Taxonomy" id="2496836"/>
    <lineage>
        <taxon>Bacteria</taxon>
        <taxon>Bacillati</taxon>
        <taxon>Actinomycetota</taxon>
        <taxon>Actinomycetes</taxon>
        <taxon>Kitasatosporales</taxon>
        <taxon>Streptomycetaceae</taxon>
        <taxon>Streptomyces</taxon>
    </lineage>
</organism>
<keyword evidence="2" id="KW-0813">Transport</keyword>
<keyword evidence="3" id="KW-1003">Cell membrane</keyword>
<dbReference type="InterPro" id="IPR036259">
    <property type="entry name" value="MFS_trans_sf"/>
</dbReference>
<feature type="transmembrane region" description="Helical" evidence="8">
    <location>
        <begin position="217"/>
        <end position="238"/>
    </location>
</feature>
<evidence type="ECO:0000313" key="11">
    <source>
        <dbReference type="Proteomes" id="UP000280298"/>
    </source>
</evidence>
<dbReference type="Pfam" id="PF07690">
    <property type="entry name" value="MFS_1"/>
    <property type="match status" value="1"/>
</dbReference>
<evidence type="ECO:0000259" key="9">
    <source>
        <dbReference type="PROSITE" id="PS50850"/>
    </source>
</evidence>
<feature type="transmembrane region" description="Helical" evidence="8">
    <location>
        <begin position="448"/>
        <end position="465"/>
    </location>
</feature>
<keyword evidence="11" id="KW-1185">Reference proteome</keyword>
<accession>A0A3Q9ESD2</accession>
<dbReference type="OrthoDB" id="7375466at2"/>
<feature type="transmembrane region" description="Helical" evidence="8">
    <location>
        <begin position="286"/>
        <end position="308"/>
    </location>
</feature>
<dbReference type="Proteomes" id="UP000280298">
    <property type="component" value="Chromosome"/>
</dbReference>
<keyword evidence="5 8" id="KW-1133">Transmembrane helix</keyword>
<evidence type="ECO:0000256" key="1">
    <source>
        <dbReference type="ARBA" id="ARBA00004651"/>
    </source>
</evidence>
<sequence length="477" mass="49131">MTRSRSVPEGAWGPPEARPTAGRWGAGQWGLLIVLAGNMLIDALEVSVVIVALPSVGADLGMPLVASQWLVSGFALGFGGLLLFGARVVKALGRRRVYLAALLVFAAASVTAGLTSEPWLLIAMRFVKGCCAALTAPTGLAIIGAAFREGPERDRAVSVYAFFGAAGFTSGLLLSGALTGVGWRWAFLFPAPAVLVLLVLGLRLVPVDEPGPSTRRSFDATGAASFTGALSALVYGVMSVPRAGWSAPSTVIAFALAALLAAVFVTAERFARQPLIPFEVLANTMLVRSMLGAAALNGSYLGLLLLATTRLQTQHGWSPWQTALAFLPASAPVVVTTLLTQRLVKRFGTARLIALGALCPVAACLLYAVRASGTTVRYTTDVLPSLLLMGAGFVLAFAALNIQATSRIAASGRATATALYQTAVQFAAALVPAVVAAVVASGAGERTAALSVLAVALVGVLPYAADRVVAHHGSTRE</sequence>
<evidence type="ECO:0000256" key="3">
    <source>
        <dbReference type="ARBA" id="ARBA00022475"/>
    </source>
</evidence>
<protein>
    <submittedName>
        <fullName evidence="10">MFS transporter</fullName>
    </submittedName>
</protein>
<dbReference type="GO" id="GO:0046677">
    <property type="term" value="P:response to antibiotic"/>
    <property type="evidence" value="ECO:0007669"/>
    <property type="project" value="UniProtKB-KW"/>
</dbReference>
<feature type="domain" description="Major facilitator superfamily (MFS) profile" evidence="9">
    <location>
        <begin position="31"/>
        <end position="466"/>
    </location>
</feature>